<sequence length="87" mass="9448">MLKRLATVGVLTATASGMIMGAVPAMAGDSAPDSGRSRKHQKSPRNNCTNFGENRRLWHSLEAFEFHNFVVGNGHHVGITNNRCKQG</sequence>
<dbReference type="RefSeq" id="WP_103935709.1">
    <property type="nucleotide sequence ID" value="NZ_FNVO01000001.1"/>
</dbReference>
<dbReference type="AlphaFoldDB" id="A0A1H5SLG1"/>
<accession>A0A1H5SLG1</accession>
<reference evidence="4" key="1">
    <citation type="submission" date="2016-10" db="EMBL/GenBank/DDBJ databases">
        <authorList>
            <person name="Varghese N."/>
            <person name="Submissions S."/>
        </authorList>
    </citation>
    <scope>NUCLEOTIDE SEQUENCE [LARGE SCALE GENOMIC DNA]</scope>
    <source>
        <strain evidence="4">DSM 43163</strain>
    </source>
</reference>
<dbReference type="EMBL" id="FNVO01000001">
    <property type="protein sequence ID" value="SEF50798.1"/>
    <property type="molecule type" value="Genomic_DNA"/>
</dbReference>
<gene>
    <name evidence="3" type="ORF">SAMN04489712_101240</name>
</gene>
<organism evidence="3 4">
    <name type="scientific">Thermomonospora echinospora</name>
    <dbReference type="NCBI Taxonomy" id="1992"/>
    <lineage>
        <taxon>Bacteria</taxon>
        <taxon>Bacillati</taxon>
        <taxon>Actinomycetota</taxon>
        <taxon>Actinomycetes</taxon>
        <taxon>Streptosporangiales</taxon>
        <taxon>Thermomonosporaceae</taxon>
        <taxon>Thermomonospora</taxon>
    </lineage>
</organism>
<evidence type="ECO:0000256" key="2">
    <source>
        <dbReference type="SAM" id="SignalP"/>
    </source>
</evidence>
<feature type="region of interest" description="Disordered" evidence="1">
    <location>
        <begin position="24"/>
        <end position="51"/>
    </location>
</feature>
<proteinExistence type="predicted"/>
<keyword evidence="4" id="KW-1185">Reference proteome</keyword>
<evidence type="ECO:0000313" key="4">
    <source>
        <dbReference type="Proteomes" id="UP000236723"/>
    </source>
</evidence>
<dbReference type="Proteomes" id="UP000236723">
    <property type="component" value="Unassembled WGS sequence"/>
</dbReference>
<keyword evidence="2" id="KW-0732">Signal</keyword>
<feature type="signal peptide" evidence="2">
    <location>
        <begin position="1"/>
        <end position="27"/>
    </location>
</feature>
<evidence type="ECO:0000256" key="1">
    <source>
        <dbReference type="SAM" id="MobiDB-lite"/>
    </source>
</evidence>
<evidence type="ECO:0000313" key="3">
    <source>
        <dbReference type="EMBL" id="SEF50798.1"/>
    </source>
</evidence>
<name>A0A1H5SLG1_9ACTN</name>
<protein>
    <submittedName>
        <fullName evidence="3">Uncharacterized protein</fullName>
    </submittedName>
</protein>
<feature type="chain" id="PRO_5009284123" evidence="2">
    <location>
        <begin position="28"/>
        <end position="87"/>
    </location>
</feature>